<gene>
    <name evidence="7" type="ORF">A7C99_4888</name>
</gene>
<keyword evidence="4" id="KW-0539">Nucleus</keyword>
<sequence>MFCTLTSYYAVSRLLHTTQVAKEEYLESFIQHRDGFIELLLQRPSASASSKDGSLSTDNVGDDARQQLALLVLVWALLEADVASFGQVCSVCILYHQQARHQKRHRQRQDQQREYQREYQRGYLKVTEMAPPAAVQDDSHQRLLDELDIARLPKPFRNPNWKPSARRNKNVKQILSETSRKEASAVASQTNSGSSTPFAMSTNSAVGTGMGSAEGAQTPMVASTAATHAHQQQGSVRQPNIAQAAQSLSTLVLEKNFRAGAPSGPAVTYTNIDAAPSLQGHQKRYCDITGLPAPYTDPKTRLRYHNKEVFGVIRSLGPGVAENYLEARGAHTVLK</sequence>
<evidence type="ECO:0000313" key="8">
    <source>
        <dbReference type="Proteomes" id="UP000243015"/>
    </source>
</evidence>
<dbReference type="VEuPathDB" id="FungiDB:TERG_05476"/>
<dbReference type="PANTHER" id="PTHR31200">
    <property type="entry name" value="INO80 COMPLEX SUBUNIT C"/>
    <property type="match status" value="1"/>
</dbReference>
<dbReference type="Pfam" id="PF08265">
    <property type="entry name" value="YL1_C"/>
    <property type="match status" value="1"/>
</dbReference>
<feature type="domain" description="Vps72/YL1 C-terminal" evidence="6">
    <location>
        <begin position="284"/>
        <end position="313"/>
    </location>
</feature>
<proteinExistence type="predicted"/>
<dbReference type="GO" id="GO:0031011">
    <property type="term" value="C:Ino80 complex"/>
    <property type="evidence" value="ECO:0007669"/>
    <property type="project" value="InterPro"/>
</dbReference>
<evidence type="ECO:0000256" key="2">
    <source>
        <dbReference type="ARBA" id="ARBA00023015"/>
    </source>
</evidence>
<dbReference type="SMART" id="SM00993">
    <property type="entry name" value="YL1_C"/>
    <property type="match status" value="1"/>
</dbReference>
<dbReference type="EMBL" id="LHPM01000017">
    <property type="protein sequence ID" value="OAL64230.1"/>
    <property type="molecule type" value="Genomic_DNA"/>
</dbReference>
<feature type="region of interest" description="Disordered" evidence="5">
    <location>
        <begin position="176"/>
        <end position="198"/>
    </location>
</feature>
<dbReference type="Proteomes" id="UP000243015">
    <property type="component" value="Unassembled WGS sequence"/>
</dbReference>
<accession>A0A178EVV4</accession>
<protein>
    <recommendedName>
        <fullName evidence="6">Vps72/YL1 C-terminal domain-containing protein</fullName>
    </recommendedName>
</protein>
<dbReference type="PANTHER" id="PTHR31200:SF1">
    <property type="entry name" value="INO80 COMPLEX SUBUNIT C"/>
    <property type="match status" value="1"/>
</dbReference>
<dbReference type="AlphaFoldDB" id="A0A178EVV4"/>
<organism evidence="7 8">
    <name type="scientific">Trichophyton rubrum</name>
    <name type="common">Athlete's foot fungus</name>
    <name type="synonym">Epidermophyton rubrum</name>
    <dbReference type="NCBI Taxonomy" id="5551"/>
    <lineage>
        <taxon>Eukaryota</taxon>
        <taxon>Fungi</taxon>
        <taxon>Dikarya</taxon>
        <taxon>Ascomycota</taxon>
        <taxon>Pezizomycotina</taxon>
        <taxon>Eurotiomycetes</taxon>
        <taxon>Eurotiomycetidae</taxon>
        <taxon>Onygenales</taxon>
        <taxon>Arthrodermataceae</taxon>
        <taxon>Trichophyton</taxon>
    </lineage>
</organism>
<name>A0A178EVV4_TRIRU</name>
<dbReference type="GO" id="GO:0006338">
    <property type="term" value="P:chromatin remodeling"/>
    <property type="evidence" value="ECO:0007669"/>
    <property type="project" value="InterPro"/>
</dbReference>
<feature type="compositionally biased region" description="Polar residues" evidence="5">
    <location>
        <begin position="186"/>
        <end position="198"/>
    </location>
</feature>
<dbReference type="InterPro" id="IPR029525">
    <property type="entry name" value="INO80C/Ies6"/>
</dbReference>
<keyword evidence="2" id="KW-0805">Transcription regulation</keyword>
<comment type="caution">
    <text evidence="7">The sequence shown here is derived from an EMBL/GenBank/DDBJ whole genome shotgun (WGS) entry which is preliminary data.</text>
</comment>
<evidence type="ECO:0000256" key="3">
    <source>
        <dbReference type="ARBA" id="ARBA00023163"/>
    </source>
</evidence>
<dbReference type="InterPro" id="IPR013272">
    <property type="entry name" value="Vps72/YL1_C"/>
</dbReference>
<comment type="subcellular location">
    <subcellularLocation>
        <location evidence="1">Nucleus</location>
    </subcellularLocation>
</comment>
<evidence type="ECO:0000256" key="5">
    <source>
        <dbReference type="SAM" id="MobiDB-lite"/>
    </source>
</evidence>
<reference evidence="7 8" key="1">
    <citation type="submission" date="2016-05" db="EMBL/GenBank/DDBJ databases">
        <title>Genome sequencing of Trichophyton rubrum CMCC(F)T1i isolated from hair.</title>
        <authorList>
            <person name="Zhan P."/>
            <person name="Tao Y."/>
            <person name="Liu W."/>
        </authorList>
    </citation>
    <scope>NUCLEOTIDE SEQUENCE [LARGE SCALE GENOMIC DNA]</scope>
    <source>
        <strain evidence="8">CMCC(F)T1i</strain>
    </source>
</reference>
<evidence type="ECO:0000256" key="1">
    <source>
        <dbReference type="ARBA" id="ARBA00004123"/>
    </source>
</evidence>
<evidence type="ECO:0000256" key="4">
    <source>
        <dbReference type="ARBA" id="ARBA00023242"/>
    </source>
</evidence>
<evidence type="ECO:0000259" key="6">
    <source>
        <dbReference type="SMART" id="SM00993"/>
    </source>
</evidence>
<keyword evidence="3" id="KW-0804">Transcription</keyword>
<evidence type="ECO:0000313" key="7">
    <source>
        <dbReference type="EMBL" id="OAL64230.1"/>
    </source>
</evidence>